<sequence length="454" mass="47840">MQTYDLIIIGSGPGGYAAALAAGKAGLVTALVESGPLGGTCLNWGCIPTKLFLGATEPIAGIRAQERLRLASGSMTVDLPALQRRKDTMVGASRKAIEQSLTRVNVELIRGRARLASPTSIIVNNADNGEETELGFAKLIIATGSSPSFFPGMEPDHQTILDSTDLLDLAEAPESLAIIGAGAIGLEMGQFWERLGTKITLIEGMDRVAPTEDPEISKVITTALKRAKWKISTGKKVASIQAENNKAVVTLEDGTTFEADKALVAVGRKPNTEGLNLEAAAIATQGRGWITTDDCLLAGENIYAIGDVNGRTLLAHAASDQAEYVIRHILEQTSDPYGPGPIPGCIYGSMEAIRTGFTAEELTTQGKTVTISRAMLSANPISQSHGAPAGLVKVVWSQGKVMGISAVGHGVSHLITLCEVVVKEGWTREKAENIVFAHPTLDEALKEALLAQQA</sequence>
<keyword evidence="7 11" id="KW-0676">Redox-active center</keyword>
<dbReference type="SUPFAM" id="SSF55424">
    <property type="entry name" value="FAD/NAD-linked reductases, dimerisation (C-terminal) domain"/>
    <property type="match status" value="1"/>
</dbReference>
<evidence type="ECO:0000259" key="13">
    <source>
        <dbReference type="Pfam" id="PF07992"/>
    </source>
</evidence>
<dbReference type="Gene3D" id="3.50.50.60">
    <property type="entry name" value="FAD/NAD(P)-binding domain"/>
    <property type="match status" value="2"/>
</dbReference>
<dbReference type="Pfam" id="PF02852">
    <property type="entry name" value="Pyr_redox_dim"/>
    <property type="match status" value="1"/>
</dbReference>
<evidence type="ECO:0000256" key="10">
    <source>
        <dbReference type="PIRSR" id="PIRSR000350-4"/>
    </source>
</evidence>
<feature type="binding site" evidence="9">
    <location>
        <begin position="180"/>
        <end position="187"/>
    </location>
    <ligand>
        <name>NAD(+)</name>
        <dbReference type="ChEBI" id="CHEBI:57540"/>
    </ligand>
</feature>
<feature type="binding site" evidence="9">
    <location>
        <position position="267"/>
    </location>
    <ligand>
        <name>NAD(+)</name>
        <dbReference type="ChEBI" id="CHEBI:57540"/>
    </ligand>
</feature>
<dbReference type="PANTHER" id="PTHR22912">
    <property type="entry name" value="DISULFIDE OXIDOREDUCTASE"/>
    <property type="match status" value="1"/>
</dbReference>
<keyword evidence="4 11" id="KW-0560">Oxidoreductase</keyword>
<dbReference type="InterPro" id="IPR012999">
    <property type="entry name" value="Pyr_OxRdtase_I_AS"/>
</dbReference>
<keyword evidence="15" id="KW-1185">Reference proteome</keyword>
<gene>
    <name evidence="14" type="ORF">DPF_1809</name>
</gene>
<evidence type="ECO:0000256" key="8">
    <source>
        <dbReference type="PIRSR" id="PIRSR000350-2"/>
    </source>
</evidence>
<dbReference type="InterPro" id="IPR001100">
    <property type="entry name" value="Pyr_nuc-diS_OxRdtase"/>
</dbReference>
<dbReference type="PIRSF" id="PIRSF000350">
    <property type="entry name" value="Mercury_reductase_MerA"/>
    <property type="match status" value="1"/>
</dbReference>
<dbReference type="OrthoDB" id="9786429at2"/>
<keyword evidence="9" id="KW-0547">Nucleotide-binding</keyword>
<dbReference type="GO" id="GO:0050660">
    <property type="term" value="F:flavin adenine dinucleotide binding"/>
    <property type="evidence" value="ECO:0007669"/>
    <property type="project" value="TreeGrafter"/>
</dbReference>
<feature type="domain" description="Pyridine nucleotide-disulphide oxidoreductase dimerisation" evidence="12">
    <location>
        <begin position="342"/>
        <end position="448"/>
    </location>
</feature>
<evidence type="ECO:0000256" key="7">
    <source>
        <dbReference type="ARBA" id="ARBA00023284"/>
    </source>
</evidence>
<feature type="binding site" evidence="9">
    <location>
        <position position="307"/>
    </location>
    <ligand>
        <name>FAD</name>
        <dbReference type="ChEBI" id="CHEBI:57692"/>
    </ligand>
</feature>
<feature type="active site" description="Proton acceptor" evidence="8">
    <location>
        <position position="438"/>
    </location>
</feature>
<dbReference type="SUPFAM" id="SSF51905">
    <property type="entry name" value="FAD/NAD(P)-binding domain"/>
    <property type="match status" value="1"/>
</dbReference>
<evidence type="ECO:0000256" key="2">
    <source>
        <dbReference type="ARBA" id="ARBA00022630"/>
    </source>
</evidence>
<dbReference type="EMBL" id="BDFE01000016">
    <property type="protein sequence ID" value="GAU09089.1"/>
    <property type="molecule type" value="Genomic_DNA"/>
</dbReference>
<dbReference type="InterPro" id="IPR023753">
    <property type="entry name" value="FAD/NAD-binding_dom"/>
</dbReference>
<evidence type="ECO:0000313" key="15">
    <source>
        <dbReference type="Proteomes" id="UP000095200"/>
    </source>
</evidence>
<dbReference type="PRINTS" id="PR00411">
    <property type="entry name" value="PNDRDTASEI"/>
</dbReference>
<evidence type="ECO:0000256" key="11">
    <source>
        <dbReference type="RuleBase" id="RU003691"/>
    </source>
</evidence>
<dbReference type="InterPro" id="IPR036188">
    <property type="entry name" value="FAD/NAD-bd_sf"/>
</dbReference>
<dbReference type="InterPro" id="IPR016156">
    <property type="entry name" value="FAD/NAD-linked_Rdtase_dimer_sf"/>
</dbReference>
<dbReference type="GO" id="GO:0004148">
    <property type="term" value="F:dihydrolipoyl dehydrogenase (NADH) activity"/>
    <property type="evidence" value="ECO:0007669"/>
    <property type="project" value="TreeGrafter"/>
</dbReference>
<dbReference type="PANTHER" id="PTHR22912:SF151">
    <property type="entry name" value="DIHYDROLIPOYL DEHYDROGENASE, MITOCHONDRIAL"/>
    <property type="match status" value="1"/>
</dbReference>
<dbReference type="RefSeq" id="WP_069859260.1">
    <property type="nucleotide sequence ID" value="NZ_BDFE01000016.1"/>
</dbReference>
<evidence type="ECO:0000256" key="1">
    <source>
        <dbReference type="ARBA" id="ARBA00007532"/>
    </source>
</evidence>
<feature type="binding site" evidence="9">
    <location>
        <position position="50"/>
    </location>
    <ligand>
        <name>FAD</name>
        <dbReference type="ChEBI" id="CHEBI:57692"/>
    </ligand>
</feature>
<feature type="domain" description="FAD/NAD(P)-binding" evidence="13">
    <location>
        <begin position="4"/>
        <end position="322"/>
    </location>
</feature>
<dbReference type="Gene3D" id="3.30.390.30">
    <property type="match status" value="1"/>
</dbReference>
<dbReference type="InterPro" id="IPR050151">
    <property type="entry name" value="Class-I_Pyr_Nuc-Dis_Oxidored"/>
</dbReference>
<dbReference type="Pfam" id="PF07992">
    <property type="entry name" value="Pyr_redox_2"/>
    <property type="match status" value="1"/>
</dbReference>
<feature type="disulfide bond" description="Redox-active" evidence="10">
    <location>
        <begin position="41"/>
        <end position="46"/>
    </location>
</feature>
<dbReference type="PROSITE" id="PS00076">
    <property type="entry name" value="PYRIDINE_REDOX_1"/>
    <property type="match status" value="1"/>
</dbReference>
<name>A0A194AK44_9BACT</name>
<reference evidence="15" key="1">
    <citation type="submission" date="2016-06" db="EMBL/GenBank/DDBJ databases">
        <title>Draft genome sequence of Desulfoplanes formicivorans strain Pf12B.</title>
        <authorList>
            <person name="Watanabe M."/>
            <person name="Kojima H."/>
            <person name="Fukui M."/>
        </authorList>
    </citation>
    <scope>NUCLEOTIDE SEQUENCE [LARGE SCALE GENOMIC DNA]</scope>
    <source>
        <strain evidence="15">Pf12B</strain>
    </source>
</reference>
<evidence type="ECO:0000313" key="14">
    <source>
        <dbReference type="EMBL" id="GAU09089.1"/>
    </source>
</evidence>
<keyword evidence="5 9" id="KW-0520">NAD</keyword>
<keyword evidence="3 9" id="KW-0274">FAD</keyword>
<comment type="similarity">
    <text evidence="1 11">Belongs to the class-I pyridine nucleotide-disulfide oxidoreductase family.</text>
</comment>
<dbReference type="Proteomes" id="UP000095200">
    <property type="component" value="Unassembled WGS sequence"/>
</dbReference>
<protein>
    <submittedName>
        <fullName evidence="14">2-oxoglutarate dehydrogenase</fullName>
    </submittedName>
</protein>
<evidence type="ECO:0000256" key="6">
    <source>
        <dbReference type="ARBA" id="ARBA00023157"/>
    </source>
</evidence>
<dbReference type="STRING" id="1592317.DPF_1809"/>
<proteinExistence type="inferred from homology"/>
<keyword evidence="6" id="KW-1015">Disulfide bond</keyword>
<organism evidence="14 15">
    <name type="scientific">Desulfoplanes formicivorans</name>
    <dbReference type="NCBI Taxonomy" id="1592317"/>
    <lineage>
        <taxon>Bacteria</taxon>
        <taxon>Pseudomonadati</taxon>
        <taxon>Thermodesulfobacteriota</taxon>
        <taxon>Desulfovibrionia</taxon>
        <taxon>Desulfovibrionales</taxon>
        <taxon>Desulfoplanaceae</taxon>
        <taxon>Desulfoplanes</taxon>
    </lineage>
</organism>
<evidence type="ECO:0000259" key="12">
    <source>
        <dbReference type="Pfam" id="PF02852"/>
    </source>
</evidence>
<evidence type="ECO:0000256" key="5">
    <source>
        <dbReference type="ARBA" id="ARBA00023027"/>
    </source>
</evidence>
<evidence type="ECO:0000256" key="9">
    <source>
        <dbReference type="PIRSR" id="PIRSR000350-3"/>
    </source>
</evidence>
<dbReference type="PRINTS" id="PR00368">
    <property type="entry name" value="FADPNR"/>
</dbReference>
<accession>A0A194AK44</accession>
<keyword evidence="2 11" id="KW-0285">Flavoprotein</keyword>
<evidence type="ECO:0000256" key="3">
    <source>
        <dbReference type="ARBA" id="ARBA00022827"/>
    </source>
</evidence>
<dbReference type="AlphaFoldDB" id="A0A194AK44"/>
<feature type="binding site" evidence="9">
    <location>
        <begin position="143"/>
        <end position="145"/>
    </location>
    <ligand>
        <name>FAD</name>
        <dbReference type="ChEBI" id="CHEBI:57692"/>
    </ligand>
</feature>
<dbReference type="InterPro" id="IPR004099">
    <property type="entry name" value="Pyr_nucl-diS_OxRdtase_dimer"/>
</dbReference>
<feature type="binding site" evidence="9">
    <location>
        <position position="203"/>
    </location>
    <ligand>
        <name>NAD(+)</name>
        <dbReference type="ChEBI" id="CHEBI:57540"/>
    </ligand>
</feature>
<dbReference type="GO" id="GO:0006103">
    <property type="term" value="P:2-oxoglutarate metabolic process"/>
    <property type="evidence" value="ECO:0007669"/>
    <property type="project" value="TreeGrafter"/>
</dbReference>
<evidence type="ECO:0000256" key="4">
    <source>
        <dbReference type="ARBA" id="ARBA00023002"/>
    </source>
</evidence>
<comment type="caution">
    <text evidence="14">The sequence shown here is derived from an EMBL/GenBank/DDBJ whole genome shotgun (WGS) entry which is preliminary data.</text>
</comment>
<comment type="cofactor">
    <cofactor evidence="9">
        <name>FAD</name>
        <dbReference type="ChEBI" id="CHEBI:57692"/>
    </cofactor>
    <text evidence="9">Binds 1 FAD per subunit.</text>
</comment>